<dbReference type="PROSITE" id="PS00170">
    <property type="entry name" value="CSA_PPIASE_1"/>
    <property type="match status" value="1"/>
</dbReference>
<dbReference type="GO" id="GO:0006457">
    <property type="term" value="P:protein folding"/>
    <property type="evidence" value="ECO:0007669"/>
    <property type="project" value="InterPro"/>
</dbReference>
<comment type="subcellular location">
    <subcellularLocation>
        <location evidence="3">Cytoplasm</location>
    </subcellularLocation>
</comment>
<dbReference type="InterPro" id="IPR002130">
    <property type="entry name" value="Cyclophilin-type_PPIase_dom"/>
</dbReference>
<dbReference type="FunFam" id="2.40.100.10:FF:000028">
    <property type="entry name" value="Peptidyl-prolyl cis-trans isomerase"/>
    <property type="match status" value="1"/>
</dbReference>
<evidence type="ECO:0000256" key="1">
    <source>
        <dbReference type="ARBA" id="ARBA00000971"/>
    </source>
</evidence>
<dbReference type="AlphaFoldDB" id="A0A7X6I0S2"/>
<dbReference type="InterPro" id="IPR029000">
    <property type="entry name" value="Cyclophilin-like_dom_sf"/>
</dbReference>
<name>A0A7X6I0S2_9ACTN</name>
<protein>
    <recommendedName>
        <fullName evidence="8">Peptidyl-prolyl cis-trans isomerase</fullName>
        <shortName evidence="8">PPIase</shortName>
        <ecNumber evidence="8">5.2.1.8</ecNumber>
    </recommendedName>
</protein>
<feature type="compositionally biased region" description="Acidic residues" evidence="9">
    <location>
        <begin position="27"/>
        <end position="43"/>
    </location>
</feature>
<evidence type="ECO:0000256" key="9">
    <source>
        <dbReference type="SAM" id="MobiDB-lite"/>
    </source>
</evidence>
<comment type="function">
    <text evidence="2 8">PPIases accelerate the folding of proteins. It catalyzes the cis-trans isomerization of proline imidic peptide bonds in oligopeptides.</text>
</comment>
<dbReference type="PRINTS" id="PR00153">
    <property type="entry name" value="CSAPPISMRASE"/>
</dbReference>
<dbReference type="PROSITE" id="PS50072">
    <property type="entry name" value="CSA_PPIASE_2"/>
    <property type="match status" value="1"/>
</dbReference>
<dbReference type="Pfam" id="PF00160">
    <property type="entry name" value="Pro_isomerase"/>
    <property type="match status" value="1"/>
</dbReference>
<comment type="caution">
    <text evidence="11">The sequence shown here is derived from an EMBL/GenBank/DDBJ whole genome shotgun (WGS) entry which is preliminary data.</text>
</comment>
<gene>
    <name evidence="11" type="ORF">HCN56_20045</name>
</gene>
<dbReference type="EC" id="5.2.1.8" evidence="8"/>
<comment type="similarity">
    <text evidence="4 8">Belongs to the cyclophilin-type PPIase family.</text>
</comment>
<evidence type="ECO:0000256" key="5">
    <source>
        <dbReference type="ARBA" id="ARBA00022490"/>
    </source>
</evidence>
<dbReference type="InterPro" id="IPR044666">
    <property type="entry name" value="Cyclophilin_A-like"/>
</dbReference>
<dbReference type="InterPro" id="IPR020892">
    <property type="entry name" value="Cyclophilin-type_PPIase_CS"/>
</dbReference>
<evidence type="ECO:0000256" key="2">
    <source>
        <dbReference type="ARBA" id="ARBA00002388"/>
    </source>
</evidence>
<dbReference type="EMBL" id="JAAVJD010000202">
    <property type="protein sequence ID" value="NJQ07815.1"/>
    <property type="molecule type" value="Genomic_DNA"/>
</dbReference>
<evidence type="ECO:0000313" key="12">
    <source>
        <dbReference type="Proteomes" id="UP000578686"/>
    </source>
</evidence>
<dbReference type="PANTHER" id="PTHR45625:SF4">
    <property type="entry name" value="PEPTIDYLPROLYL ISOMERASE DOMAIN AND WD REPEAT-CONTAINING PROTEIN 1"/>
    <property type="match status" value="1"/>
</dbReference>
<evidence type="ECO:0000259" key="10">
    <source>
        <dbReference type="PROSITE" id="PS50072"/>
    </source>
</evidence>
<reference evidence="11 12" key="1">
    <citation type="submission" date="2020-03" db="EMBL/GenBank/DDBJ databases">
        <title>Draft genome of Streptomyces sp. ventii, isolated from the Axial Seamount in the Pacific Ocean, and resequencing of the two type strains Streptomyces lonarensis strain NCL 716 and Streptomyces bohaiensis strain 11A07.</title>
        <authorList>
            <person name="Loughran R.M."/>
            <person name="Pfannmuller K.M."/>
            <person name="Wasson B.J."/>
            <person name="Deadmond M.C."/>
            <person name="Paddock B.E."/>
            <person name="Koyack M.J."/>
            <person name="Gallegos D.A."/>
            <person name="Mitchell E.A."/>
            <person name="Ushijima B."/>
            <person name="Saw J.H."/>
            <person name="Mcphail K.L."/>
            <person name="Videau P."/>
        </authorList>
    </citation>
    <scope>NUCLEOTIDE SEQUENCE [LARGE SCALE GENOMIC DNA]</scope>
    <source>
        <strain evidence="11 12">NCL716</strain>
    </source>
</reference>
<evidence type="ECO:0000256" key="8">
    <source>
        <dbReference type="RuleBase" id="RU363019"/>
    </source>
</evidence>
<dbReference type="GO" id="GO:0003755">
    <property type="term" value="F:peptidyl-prolyl cis-trans isomerase activity"/>
    <property type="evidence" value="ECO:0007669"/>
    <property type="project" value="UniProtKB-UniRule"/>
</dbReference>
<dbReference type="GO" id="GO:0005737">
    <property type="term" value="C:cytoplasm"/>
    <property type="evidence" value="ECO:0007669"/>
    <property type="project" value="UniProtKB-SubCell"/>
</dbReference>
<keyword evidence="6 8" id="KW-0697">Rotamase</keyword>
<evidence type="ECO:0000256" key="4">
    <source>
        <dbReference type="ARBA" id="ARBA00007365"/>
    </source>
</evidence>
<feature type="region of interest" description="Disordered" evidence="9">
    <location>
        <begin position="1"/>
        <end position="44"/>
    </location>
</feature>
<evidence type="ECO:0000256" key="3">
    <source>
        <dbReference type="ARBA" id="ARBA00004496"/>
    </source>
</evidence>
<evidence type="ECO:0000313" key="11">
    <source>
        <dbReference type="EMBL" id="NJQ07815.1"/>
    </source>
</evidence>
<accession>A0A7X6I0S2</accession>
<dbReference type="Proteomes" id="UP000578686">
    <property type="component" value="Unassembled WGS sequence"/>
</dbReference>
<organism evidence="11 12">
    <name type="scientific">Streptomyces lonarensis</name>
    <dbReference type="NCBI Taxonomy" id="700599"/>
    <lineage>
        <taxon>Bacteria</taxon>
        <taxon>Bacillati</taxon>
        <taxon>Actinomycetota</taxon>
        <taxon>Actinomycetes</taxon>
        <taxon>Kitasatosporales</taxon>
        <taxon>Streptomycetaceae</taxon>
        <taxon>Streptomyces</taxon>
    </lineage>
</organism>
<dbReference type="Gene3D" id="2.40.100.10">
    <property type="entry name" value="Cyclophilin-like"/>
    <property type="match status" value="1"/>
</dbReference>
<keyword evidence="5" id="KW-0963">Cytoplasm</keyword>
<evidence type="ECO:0000256" key="7">
    <source>
        <dbReference type="ARBA" id="ARBA00023235"/>
    </source>
</evidence>
<sequence>MTACGSSDEDSSDDAGSSTEESTGTGDADDTETPQETEDEPIDAADLATEAVINTSEGSVTVELFPEEAPRTVHNFLGLADGSKAWDGQEGDTPLYEDVIFHRVIDGFMIQGGDPEGTGMGGPGYQFEDEFSDDLAFDRPYLLAMANSGPNTNGSQFFITVEPTPHLTGMHTIFGEVTDADSQAVVDAIAGTETEPGDKPVEDIVIESIDIN</sequence>
<evidence type="ECO:0000256" key="6">
    <source>
        <dbReference type="ARBA" id="ARBA00023110"/>
    </source>
</evidence>
<keyword evidence="7 8" id="KW-0413">Isomerase</keyword>
<dbReference type="SUPFAM" id="SSF50891">
    <property type="entry name" value="Cyclophilin-like"/>
    <property type="match status" value="1"/>
</dbReference>
<feature type="compositionally biased region" description="Low complexity" evidence="9">
    <location>
        <begin position="14"/>
        <end position="23"/>
    </location>
</feature>
<feature type="domain" description="PPIase cyclophilin-type" evidence="10">
    <location>
        <begin position="47"/>
        <end position="211"/>
    </location>
</feature>
<keyword evidence="12" id="KW-1185">Reference proteome</keyword>
<proteinExistence type="inferred from homology"/>
<dbReference type="PANTHER" id="PTHR45625">
    <property type="entry name" value="PEPTIDYL-PROLYL CIS-TRANS ISOMERASE-RELATED"/>
    <property type="match status" value="1"/>
</dbReference>
<comment type="catalytic activity">
    <reaction evidence="1 8">
        <text>[protein]-peptidylproline (omega=180) = [protein]-peptidylproline (omega=0)</text>
        <dbReference type="Rhea" id="RHEA:16237"/>
        <dbReference type="Rhea" id="RHEA-COMP:10747"/>
        <dbReference type="Rhea" id="RHEA-COMP:10748"/>
        <dbReference type="ChEBI" id="CHEBI:83833"/>
        <dbReference type="ChEBI" id="CHEBI:83834"/>
        <dbReference type="EC" id="5.2.1.8"/>
    </reaction>
</comment>